<gene>
    <name evidence="1" type="ORF">SAMN05421630_101472</name>
</gene>
<protein>
    <submittedName>
        <fullName evidence="1">Uncharacterized protein</fullName>
    </submittedName>
</protein>
<dbReference type="STRING" id="530584.SAMN05421630_101472"/>
<name>A0A1G6IYS6_9PSEU</name>
<keyword evidence="2" id="KW-1185">Reference proteome</keyword>
<reference evidence="1 2" key="1">
    <citation type="submission" date="2016-10" db="EMBL/GenBank/DDBJ databases">
        <authorList>
            <person name="de Groot N.N."/>
        </authorList>
    </citation>
    <scope>NUCLEOTIDE SEQUENCE [LARGE SCALE GENOMIC DNA]</scope>
    <source>
        <strain evidence="1 2">CGMCC 4.5506</strain>
    </source>
</reference>
<evidence type="ECO:0000313" key="2">
    <source>
        <dbReference type="Proteomes" id="UP000199494"/>
    </source>
</evidence>
<evidence type="ECO:0000313" key="1">
    <source>
        <dbReference type="EMBL" id="SDC11561.1"/>
    </source>
</evidence>
<proteinExistence type="predicted"/>
<dbReference type="EMBL" id="FMZE01000001">
    <property type="protein sequence ID" value="SDC11561.1"/>
    <property type="molecule type" value="Genomic_DNA"/>
</dbReference>
<organism evidence="1 2">
    <name type="scientific">Prauserella marina</name>
    <dbReference type="NCBI Taxonomy" id="530584"/>
    <lineage>
        <taxon>Bacteria</taxon>
        <taxon>Bacillati</taxon>
        <taxon>Actinomycetota</taxon>
        <taxon>Actinomycetes</taxon>
        <taxon>Pseudonocardiales</taxon>
        <taxon>Pseudonocardiaceae</taxon>
        <taxon>Prauserella</taxon>
    </lineage>
</organism>
<dbReference type="AlphaFoldDB" id="A0A1G6IYS6"/>
<sequence>MNRPTRSEQRKARRALLSQATAVMLALVVAAARRE</sequence>
<dbReference type="Proteomes" id="UP000199494">
    <property type="component" value="Unassembled WGS sequence"/>
</dbReference>
<accession>A0A1G6IYS6</accession>